<dbReference type="Proteomes" id="UP000663828">
    <property type="component" value="Unassembled WGS sequence"/>
</dbReference>
<evidence type="ECO:0000313" key="1">
    <source>
        <dbReference type="EMBL" id="CAF1474567.1"/>
    </source>
</evidence>
<protein>
    <submittedName>
        <fullName evidence="1">Uncharacterized protein</fullName>
    </submittedName>
</protein>
<sequence>MLISVACRIFSFVRTKGDGGYPQVKQKAFQLRVPNGNTFTIQSQSLIFTKVPGIALALSDNNPMLYELQFETICREPDTKFYKNHGSSFY</sequence>
<reference evidence="1" key="1">
    <citation type="submission" date="2021-02" db="EMBL/GenBank/DDBJ databases">
        <authorList>
            <person name="Nowell W R."/>
        </authorList>
    </citation>
    <scope>NUCLEOTIDE SEQUENCE</scope>
</reference>
<organism evidence="1 2">
    <name type="scientific">Adineta ricciae</name>
    <name type="common">Rotifer</name>
    <dbReference type="NCBI Taxonomy" id="249248"/>
    <lineage>
        <taxon>Eukaryota</taxon>
        <taxon>Metazoa</taxon>
        <taxon>Spiralia</taxon>
        <taxon>Gnathifera</taxon>
        <taxon>Rotifera</taxon>
        <taxon>Eurotatoria</taxon>
        <taxon>Bdelloidea</taxon>
        <taxon>Adinetida</taxon>
        <taxon>Adinetidae</taxon>
        <taxon>Adineta</taxon>
    </lineage>
</organism>
<comment type="caution">
    <text evidence="1">The sequence shown here is derived from an EMBL/GenBank/DDBJ whole genome shotgun (WGS) entry which is preliminary data.</text>
</comment>
<dbReference type="AlphaFoldDB" id="A0A815RC42"/>
<dbReference type="EMBL" id="CAJNOR010004093">
    <property type="protein sequence ID" value="CAF1474567.1"/>
    <property type="molecule type" value="Genomic_DNA"/>
</dbReference>
<gene>
    <name evidence="1" type="ORF">XAT740_LOCUS38180</name>
</gene>
<accession>A0A815RC42</accession>
<name>A0A815RC42_ADIRI</name>
<evidence type="ECO:0000313" key="2">
    <source>
        <dbReference type="Proteomes" id="UP000663828"/>
    </source>
</evidence>
<keyword evidence="2" id="KW-1185">Reference proteome</keyword>
<proteinExistence type="predicted"/>